<dbReference type="PRINTS" id="PR00412">
    <property type="entry name" value="EPOXHYDRLASE"/>
</dbReference>
<accession>A0A1G7M4X5</accession>
<protein>
    <submittedName>
        <fullName evidence="3">Pimeloyl-ACP methyl ester carboxylesterase</fullName>
    </submittedName>
</protein>
<feature type="region of interest" description="Disordered" evidence="1">
    <location>
        <begin position="1"/>
        <end position="45"/>
    </location>
</feature>
<dbReference type="GO" id="GO:0016020">
    <property type="term" value="C:membrane"/>
    <property type="evidence" value="ECO:0007669"/>
    <property type="project" value="TreeGrafter"/>
</dbReference>
<sequence length="338" mass="35924">MTDRSKMVSVASTEAPASKGHAMPTPAPSTSTPEGPGSVAGVPDLPPGFADTFTSGYVDTGTLRLHAVTGGEGPALLLLSGWPQNWYAWRLLMPQLARRFRVVAVDPRGVGLSDKPRDGYDTGTLAADTADLMTALGHHRFAVVGHDIGMWMGYALAADHPERVTRLAVAEAAIPGLSPSPPLFGSTEANNRLAHFAFNRLPELNEQLVSGREELFFGHQFATKAAKPLPVSAVRYYVDTLARDPEALRCSFAPYRALGETMAQNERRALRRLTLPVLAIGGGEVLGAGVGETMARGADDVETLVLPGCGHYPAEEAPEAMLEALTGFLAPCREGKDD</sequence>
<reference evidence="3 4" key="1">
    <citation type="submission" date="2016-10" db="EMBL/GenBank/DDBJ databases">
        <authorList>
            <person name="de Groot N.N."/>
        </authorList>
    </citation>
    <scope>NUCLEOTIDE SEQUENCE [LARGE SCALE GENOMIC DNA]</scope>
    <source>
        <strain evidence="3 4">CGMCC 4.1859</strain>
    </source>
</reference>
<dbReference type="Gene3D" id="3.40.50.1820">
    <property type="entry name" value="alpha/beta hydrolase"/>
    <property type="match status" value="1"/>
</dbReference>
<evidence type="ECO:0000313" key="3">
    <source>
        <dbReference type="EMBL" id="SDF56842.1"/>
    </source>
</evidence>
<dbReference type="GO" id="GO:0003824">
    <property type="term" value="F:catalytic activity"/>
    <property type="evidence" value="ECO:0007669"/>
    <property type="project" value="InterPro"/>
</dbReference>
<organism evidence="3 4">
    <name type="scientific">Streptomyces griseoaurantiacus</name>
    <dbReference type="NCBI Taxonomy" id="68213"/>
    <lineage>
        <taxon>Bacteria</taxon>
        <taxon>Bacillati</taxon>
        <taxon>Actinomycetota</taxon>
        <taxon>Actinomycetes</taxon>
        <taxon>Kitasatosporales</taxon>
        <taxon>Streptomycetaceae</taxon>
        <taxon>Streptomyces</taxon>
        <taxon>Streptomyces aurantiacus group</taxon>
    </lineage>
</organism>
<evidence type="ECO:0000259" key="2">
    <source>
        <dbReference type="Pfam" id="PF00561"/>
    </source>
</evidence>
<dbReference type="InterPro" id="IPR000073">
    <property type="entry name" value="AB_hydrolase_1"/>
</dbReference>
<dbReference type="SUPFAM" id="SSF53474">
    <property type="entry name" value="alpha/beta-Hydrolases"/>
    <property type="match status" value="1"/>
</dbReference>
<dbReference type="InterPro" id="IPR029058">
    <property type="entry name" value="AB_hydrolase_fold"/>
</dbReference>
<dbReference type="Pfam" id="PF00561">
    <property type="entry name" value="Abhydrolase_1"/>
    <property type="match status" value="1"/>
</dbReference>
<feature type="domain" description="AB hydrolase-1" evidence="2">
    <location>
        <begin position="74"/>
        <end position="317"/>
    </location>
</feature>
<evidence type="ECO:0000313" key="4">
    <source>
        <dbReference type="Proteomes" id="UP000198614"/>
    </source>
</evidence>
<proteinExistence type="predicted"/>
<evidence type="ECO:0000256" key="1">
    <source>
        <dbReference type="SAM" id="MobiDB-lite"/>
    </source>
</evidence>
<dbReference type="PANTHER" id="PTHR43798">
    <property type="entry name" value="MONOACYLGLYCEROL LIPASE"/>
    <property type="match status" value="1"/>
</dbReference>
<dbReference type="AlphaFoldDB" id="A0A1G7M4X5"/>
<dbReference type="Proteomes" id="UP000198614">
    <property type="component" value="Unassembled WGS sequence"/>
</dbReference>
<dbReference type="PRINTS" id="PR00111">
    <property type="entry name" value="ABHYDROLASE"/>
</dbReference>
<gene>
    <name evidence="3" type="ORF">SAMN05216260_10962</name>
</gene>
<dbReference type="EMBL" id="FNAX01000009">
    <property type="protein sequence ID" value="SDF56842.1"/>
    <property type="molecule type" value="Genomic_DNA"/>
</dbReference>
<name>A0A1G7M4X5_9ACTN</name>
<dbReference type="InterPro" id="IPR000639">
    <property type="entry name" value="Epox_hydrolase-like"/>
</dbReference>
<dbReference type="InterPro" id="IPR050266">
    <property type="entry name" value="AB_hydrolase_sf"/>
</dbReference>
<dbReference type="PANTHER" id="PTHR43798:SF33">
    <property type="entry name" value="HYDROLASE, PUTATIVE (AFU_ORTHOLOGUE AFUA_2G14860)-RELATED"/>
    <property type="match status" value="1"/>
</dbReference>
<feature type="compositionally biased region" description="Low complexity" evidence="1">
    <location>
        <begin position="28"/>
        <end position="37"/>
    </location>
</feature>